<evidence type="ECO:0000313" key="2">
    <source>
        <dbReference type="Proteomes" id="UP001569428"/>
    </source>
</evidence>
<protein>
    <recommendedName>
        <fullName evidence="3">Thaumatin family protein</fullName>
    </recommendedName>
</protein>
<evidence type="ECO:0008006" key="3">
    <source>
        <dbReference type="Google" id="ProtNLM"/>
    </source>
</evidence>
<dbReference type="SUPFAM" id="SSF49870">
    <property type="entry name" value="Osmotin, thaumatin-like protein"/>
    <property type="match status" value="1"/>
</dbReference>
<comment type="caution">
    <text evidence="1">The sequence shown here is derived from an EMBL/GenBank/DDBJ whole genome shotgun (WGS) entry which is preliminary data.</text>
</comment>
<dbReference type="Gene3D" id="2.60.110.10">
    <property type="entry name" value="Thaumatin"/>
    <property type="match status" value="1"/>
</dbReference>
<sequence>MVDGFTTPMKVVVNGYCPEGPQLDGPGGPVGGQIDCSTLRLSDCPTHENLSSDGQFPFLSSVSLVATNPSTGALGGCYSPSAKLTFSHWAGGFTTYNPAAPEAQLYTCPTPPISPEQCSSGPADRTNYRNMIHSHCKTYTYPYDDGVGLSSCPGSTSLSYEVTFYCPQ</sequence>
<evidence type="ECO:0000313" key="1">
    <source>
        <dbReference type="EMBL" id="MFA0812642.1"/>
    </source>
</evidence>
<keyword evidence="2" id="KW-1185">Reference proteome</keyword>
<dbReference type="EMBL" id="JBGMEK010000049">
    <property type="protein sequence ID" value="MFA0812642.1"/>
    <property type="molecule type" value="Genomic_DNA"/>
</dbReference>
<dbReference type="RefSeq" id="WP_371840335.1">
    <property type="nucleotide sequence ID" value="NZ_JBGMEK010000049.1"/>
</dbReference>
<proteinExistence type="predicted"/>
<accession>A0ABV4P3T1</accession>
<organism evidence="1 2">
    <name type="scientific">Microbulbifer epialgicus</name>
    <dbReference type="NCBI Taxonomy" id="393907"/>
    <lineage>
        <taxon>Bacteria</taxon>
        <taxon>Pseudomonadati</taxon>
        <taxon>Pseudomonadota</taxon>
        <taxon>Gammaproteobacteria</taxon>
        <taxon>Cellvibrionales</taxon>
        <taxon>Microbulbiferaceae</taxon>
        <taxon>Microbulbifer</taxon>
    </lineage>
</organism>
<gene>
    <name evidence="1" type="ORF">ACCI49_17140</name>
</gene>
<dbReference type="Proteomes" id="UP001569428">
    <property type="component" value="Unassembled WGS sequence"/>
</dbReference>
<reference evidence="1 2" key="1">
    <citation type="submission" date="2024-08" db="EMBL/GenBank/DDBJ databases">
        <authorList>
            <person name="Ishaq N."/>
        </authorList>
    </citation>
    <scope>NUCLEOTIDE SEQUENCE [LARGE SCALE GENOMIC DNA]</scope>
    <source>
        <strain evidence="1 2">DSM 18651</strain>
    </source>
</reference>
<name>A0ABV4P3T1_9GAMM</name>
<dbReference type="InterPro" id="IPR037176">
    <property type="entry name" value="Osmotin/thaumatin-like_sf"/>
</dbReference>